<dbReference type="RefSeq" id="WP_303276900.1">
    <property type="nucleotide sequence ID" value="NZ_JAUOEK010000068.1"/>
</dbReference>
<evidence type="ECO:0000313" key="3">
    <source>
        <dbReference type="EMBL" id="MDO5969213.1"/>
    </source>
</evidence>
<gene>
    <name evidence="3" type="ORF">Q4Q35_05275</name>
</gene>
<evidence type="ECO:0000259" key="2">
    <source>
        <dbReference type="SMART" id="SM00226"/>
    </source>
</evidence>
<dbReference type="PANTHER" id="PTHR43428:SF1">
    <property type="entry name" value="ARSENATE REDUCTASE"/>
    <property type="match status" value="1"/>
</dbReference>
<dbReference type="SUPFAM" id="SSF52788">
    <property type="entry name" value="Phosphotyrosine protein phosphatases I"/>
    <property type="match status" value="1"/>
</dbReference>
<sequence>MKNILVLCTGNSCRSQMAHGYLNHFLDNRSVNVYSAGIETHGLNPGALAIMKEDGIDISHHTSNHVDEYEDVNFDYIITVCDHANENCPFIPSKNALRLHHNFFDPSKVTGTEEEKHVAFLKAREEIKGYFKDFVEEYLEFDFLLKEN</sequence>
<keyword evidence="1" id="KW-0059">Arsenical resistance</keyword>
<dbReference type="Proteomes" id="UP001176883">
    <property type="component" value="Unassembled WGS sequence"/>
</dbReference>
<name>A0ABT8W7X5_9FLAO</name>
<accession>A0ABT8W7X5</accession>
<keyword evidence="4" id="KW-1185">Reference proteome</keyword>
<dbReference type="EC" id="1.20.4.4" evidence="3"/>
<dbReference type="EMBL" id="JAUOEK010000068">
    <property type="protein sequence ID" value="MDO5969213.1"/>
    <property type="molecule type" value="Genomic_DNA"/>
</dbReference>
<dbReference type="InterPro" id="IPR023485">
    <property type="entry name" value="Ptyr_pPase"/>
</dbReference>
<keyword evidence="3" id="KW-0560">Oxidoreductase</keyword>
<dbReference type="GO" id="GO:0030612">
    <property type="term" value="F:arsenate reductase (thioredoxin) activity"/>
    <property type="evidence" value="ECO:0007669"/>
    <property type="project" value="UniProtKB-EC"/>
</dbReference>
<feature type="domain" description="Phosphotyrosine protein phosphatase I" evidence="2">
    <location>
        <begin position="2"/>
        <end position="137"/>
    </location>
</feature>
<reference evidence="3" key="1">
    <citation type="submission" date="2023-07" db="EMBL/GenBank/DDBJ databases">
        <title>Two novel species in the genus Flavivirga.</title>
        <authorList>
            <person name="Kwon K."/>
        </authorList>
    </citation>
    <scope>NUCLEOTIDE SEQUENCE</scope>
    <source>
        <strain evidence="3">KCTC 52353</strain>
    </source>
</reference>
<evidence type="ECO:0000256" key="1">
    <source>
        <dbReference type="ARBA" id="ARBA00022849"/>
    </source>
</evidence>
<dbReference type="Pfam" id="PF01451">
    <property type="entry name" value="LMWPc"/>
    <property type="match status" value="1"/>
</dbReference>
<dbReference type="CDD" id="cd16345">
    <property type="entry name" value="LMWP_ArsC"/>
    <property type="match status" value="1"/>
</dbReference>
<protein>
    <submittedName>
        <fullName evidence="3">Arsenate reductase ArsC</fullName>
        <ecNumber evidence="3">1.20.4.4</ecNumber>
    </submittedName>
</protein>
<evidence type="ECO:0000313" key="4">
    <source>
        <dbReference type="Proteomes" id="UP001176883"/>
    </source>
</evidence>
<organism evidence="3 4">
    <name type="scientific">Flavivirga aquimarina</name>
    <dbReference type="NCBI Taxonomy" id="2027862"/>
    <lineage>
        <taxon>Bacteria</taxon>
        <taxon>Pseudomonadati</taxon>
        <taxon>Bacteroidota</taxon>
        <taxon>Flavobacteriia</taxon>
        <taxon>Flavobacteriales</taxon>
        <taxon>Flavobacteriaceae</taxon>
        <taxon>Flavivirga</taxon>
    </lineage>
</organism>
<proteinExistence type="predicted"/>
<comment type="caution">
    <text evidence="3">The sequence shown here is derived from an EMBL/GenBank/DDBJ whole genome shotgun (WGS) entry which is preliminary data.</text>
</comment>
<dbReference type="SMART" id="SM00226">
    <property type="entry name" value="LMWPc"/>
    <property type="match status" value="1"/>
</dbReference>
<dbReference type="PANTHER" id="PTHR43428">
    <property type="entry name" value="ARSENATE REDUCTASE"/>
    <property type="match status" value="1"/>
</dbReference>
<dbReference type="Gene3D" id="3.40.50.2300">
    <property type="match status" value="1"/>
</dbReference>
<dbReference type="InterPro" id="IPR036196">
    <property type="entry name" value="Ptyr_pPase_sf"/>
</dbReference>